<dbReference type="EMBL" id="LR215973">
    <property type="protein sequence ID" value="VFA99577.1"/>
    <property type="molecule type" value="Genomic_DNA"/>
</dbReference>
<organism evidence="1 2">
    <name type="scientific">Nocardia cyriacigeorgica</name>
    <dbReference type="NCBI Taxonomy" id="135487"/>
    <lineage>
        <taxon>Bacteria</taxon>
        <taxon>Bacillati</taxon>
        <taxon>Actinomycetota</taxon>
        <taxon>Actinomycetes</taxon>
        <taxon>Mycobacteriales</taxon>
        <taxon>Nocardiaceae</taxon>
        <taxon>Nocardia</taxon>
    </lineage>
</organism>
<protein>
    <recommendedName>
        <fullName evidence="3">DUF1579 domain-containing protein</fullName>
    </recommendedName>
</protein>
<evidence type="ECO:0000313" key="2">
    <source>
        <dbReference type="Proteomes" id="UP000290439"/>
    </source>
</evidence>
<name>A0A4U8WB15_9NOCA</name>
<gene>
    <name evidence="1" type="ORF">NCTC10797_03361</name>
</gene>
<sequence length="142" mass="15542">MNDTQQQPTPELQALDRLVGTWKVSGGAEGTVRYEWMPGRFFLLQHVDLTQYGEPVTGLEVIGNLHPFGEPTGPDVVSRYYDSVGNTFDYVYELDGDTLTIWGGAKGSPAYYKGTFDAEGTTVTGEWVYPGGGGYASTMTRI</sequence>
<dbReference type="RefSeq" id="WP_130917737.1">
    <property type="nucleotide sequence ID" value="NZ_JADLPI010000001.1"/>
</dbReference>
<evidence type="ECO:0000313" key="1">
    <source>
        <dbReference type="EMBL" id="VFA99577.1"/>
    </source>
</evidence>
<dbReference type="AlphaFoldDB" id="A0A4U8WB15"/>
<reference evidence="1 2" key="1">
    <citation type="submission" date="2019-02" db="EMBL/GenBank/DDBJ databases">
        <authorList>
            <consortium name="Pathogen Informatics"/>
        </authorList>
    </citation>
    <scope>NUCLEOTIDE SEQUENCE [LARGE SCALE GENOMIC DNA]</scope>
    <source>
        <strain evidence="1 2">3012STDY6756504</strain>
    </source>
</reference>
<proteinExistence type="predicted"/>
<accession>A0A4U8WB15</accession>
<evidence type="ECO:0008006" key="3">
    <source>
        <dbReference type="Google" id="ProtNLM"/>
    </source>
</evidence>
<dbReference type="Proteomes" id="UP000290439">
    <property type="component" value="Chromosome"/>
</dbReference>